<protein>
    <submittedName>
        <fullName evidence="2">Uncharacterized protein</fullName>
    </submittedName>
</protein>
<dbReference type="InterPro" id="IPR011047">
    <property type="entry name" value="Quinoprotein_ADH-like_sf"/>
</dbReference>
<dbReference type="PANTHER" id="PTHR34512">
    <property type="entry name" value="CELL SURFACE PROTEIN"/>
    <property type="match status" value="1"/>
</dbReference>
<feature type="compositionally biased region" description="Basic and acidic residues" evidence="1">
    <location>
        <begin position="102"/>
        <end position="112"/>
    </location>
</feature>
<dbReference type="Proteomes" id="UP001500016">
    <property type="component" value="Unassembled WGS sequence"/>
</dbReference>
<sequence length="452" mass="47846">MAGPRTGMLEDMNVLRGRQRAGAAAVGVLAAAAVAVALADNAREPSLAGGERPAGAVSLGREALWSMEKAEGAVVRGRSVVVLGDRGQRGGTRVGVRDLETGEQRWSLRDEEPLGEEPLGEDGGRGAARVASAASEAPGSGADDRPLLVGDGDDWGVIVAYEKGRKGTAPEYGVAALSGKDGRPLWKRTLPGARDVRLMDARDGRILVVGEGKGLADESTSYVLDAAREGRTVWKRTGHDVMLGFAGDVVLGERRRGLGIVEGAAVLARDARTGKKLWDLAGSYYESRLQAAVPGRAVVNTLGGREFGDPEHPAGLVLDTATGRKTDDLGRASLRCAADPRDPLLACVESDGPRLVTLRAGRHDAPFRARSEALEEGRSYEGRSVEAVRDGRVYVGSWGTYPRRTVVDRLGGELPGRPPGRVLDMTDDHAVLLTDGQDGADRMAVHRVRKPR</sequence>
<dbReference type="SUPFAM" id="SSF50998">
    <property type="entry name" value="Quinoprotein alcohol dehydrogenase-like"/>
    <property type="match status" value="1"/>
</dbReference>
<name>A0ABP5GXU4_9ACTN</name>
<organism evidence="2 3">
    <name type="scientific">Streptomyces albiaxialis</name>
    <dbReference type="NCBI Taxonomy" id="329523"/>
    <lineage>
        <taxon>Bacteria</taxon>
        <taxon>Bacillati</taxon>
        <taxon>Actinomycetota</taxon>
        <taxon>Actinomycetes</taxon>
        <taxon>Kitasatosporales</taxon>
        <taxon>Streptomycetaceae</taxon>
        <taxon>Streptomyces</taxon>
    </lineage>
</organism>
<gene>
    <name evidence="2" type="ORF">GCM10009801_01550</name>
</gene>
<comment type="caution">
    <text evidence="2">The sequence shown here is derived from an EMBL/GenBank/DDBJ whole genome shotgun (WGS) entry which is preliminary data.</text>
</comment>
<accession>A0ABP5GXU4</accession>
<proteinExistence type="predicted"/>
<keyword evidence="3" id="KW-1185">Reference proteome</keyword>
<reference evidence="3" key="1">
    <citation type="journal article" date="2019" name="Int. J. Syst. Evol. Microbiol.">
        <title>The Global Catalogue of Microorganisms (GCM) 10K type strain sequencing project: providing services to taxonomists for standard genome sequencing and annotation.</title>
        <authorList>
            <consortium name="The Broad Institute Genomics Platform"/>
            <consortium name="The Broad Institute Genome Sequencing Center for Infectious Disease"/>
            <person name="Wu L."/>
            <person name="Ma J."/>
        </authorList>
    </citation>
    <scope>NUCLEOTIDE SEQUENCE [LARGE SCALE GENOMIC DNA]</scope>
    <source>
        <strain evidence="3">JCM 15478</strain>
    </source>
</reference>
<feature type="region of interest" description="Disordered" evidence="1">
    <location>
        <begin position="102"/>
        <end position="147"/>
    </location>
</feature>
<evidence type="ECO:0000313" key="3">
    <source>
        <dbReference type="Proteomes" id="UP001500016"/>
    </source>
</evidence>
<dbReference type="RefSeq" id="WP_344522839.1">
    <property type="nucleotide sequence ID" value="NZ_BAAAPE010000001.1"/>
</dbReference>
<feature type="compositionally biased region" description="Low complexity" evidence="1">
    <location>
        <begin position="127"/>
        <end position="141"/>
    </location>
</feature>
<evidence type="ECO:0000313" key="2">
    <source>
        <dbReference type="EMBL" id="GAA2060216.1"/>
    </source>
</evidence>
<evidence type="ECO:0000256" key="1">
    <source>
        <dbReference type="SAM" id="MobiDB-lite"/>
    </source>
</evidence>
<dbReference type="EMBL" id="BAAAPE010000001">
    <property type="protein sequence ID" value="GAA2060216.1"/>
    <property type="molecule type" value="Genomic_DNA"/>
</dbReference>
<dbReference type="PANTHER" id="PTHR34512:SF30">
    <property type="entry name" value="OUTER MEMBRANE PROTEIN ASSEMBLY FACTOR BAMB"/>
    <property type="match status" value="1"/>
</dbReference>